<gene>
    <name evidence="1" type="ORF">BMI79_11735</name>
</gene>
<dbReference type="STRING" id="2034155.BMI79_11735"/>
<evidence type="ECO:0000313" key="2">
    <source>
        <dbReference type="Proteomes" id="UP000216021"/>
    </source>
</evidence>
<comment type="caution">
    <text evidence="1">The sequence shown here is derived from an EMBL/GenBank/DDBJ whole genome shotgun (WGS) entry which is preliminary data.</text>
</comment>
<dbReference type="EMBL" id="MOXD01000006">
    <property type="protein sequence ID" value="OMQ22185.1"/>
    <property type="molecule type" value="Genomic_DNA"/>
</dbReference>
<dbReference type="Proteomes" id="UP000216021">
    <property type="component" value="Unassembled WGS sequence"/>
</dbReference>
<proteinExistence type="predicted"/>
<sequence length="72" mass="8333">MKNHTIPLTGRDSLIPNKFTWRFLAISRSDRNAKPCRMSVEAHTEREARQVLSPHFILSLAARLPVLEVRHD</sequence>
<protein>
    <recommendedName>
        <fullName evidence="3">Host cell division inhibitor Icd-like protein</fullName>
    </recommendedName>
</protein>
<organism evidence="1 2">
    <name type="scientific">Serratia oryzae</name>
    <dbReference type="NCBI Taxonomy" id="2034155"/>
    <lineage>
        <taxon>Bacteria</taxon>
        <taxon>Pseudomonadati</taxon>
        <taxon>Pseudomonadota</taxon>
        <taxon>Gammaproteobacteria</taxon>
        <taxon>Enterobacterales</taxon>
        <taxon>Yersiniaceae</taxon>
        <taxon>Serratia</taxon>
    </lineage>
</organism>
<dbReference type="NCBIfam" id="NF033153">
    <property type="entry name" value="phage_ICD_like"/>
    <property type="match status" value="1"/>
</dbReference>
<dbReference type="RefSeq" id="WP_244157340.1">
    <property type="nucleotide sequence ID" value="NZ_MOXD01000006.1"/>
</dbReference>
<dbReference type="AlphaFoldDB" id="A0A1S8CIV5"/>
<reference evidence="1 2" key="1">
    <citation type="submission" date="2016-11" db="EMBL/GenBank/DDBJ databases">
        <title>Rahnella oryzae sp. nov., isolated from rice root.</title>
        <authorList>
            <person name="Zhang X.-X."/>
            <person name="Zhang J."/>
        </authorList>
    </citation>
    <scope>NUCLEOTIDE SEQUENCE [LARGE SCALE GENOMIC DNA]</scope>
    <source>
        <strain evidence="1 2">J11-6</strain>
    </source>
</reference>
<evidence type="ECO:0000313" key="1">
    <source>
        <dbReference type="EMBL" id="OMQ22185.1"/>
    </source>
</evidence>
<name>A0A1S8CIV5_9GAMM</name>
<evidence type="ECO:0008006" key="3">
    <source>
        <dbReference type="Google" id="ProtNLM"/>
    </source>
</evidence>
<accession>A0A1S8CIV5</accession>
<keyword evidence="2" id="KW-1185">Reference proteome</keyword>